<keyword evidence="2" id="KW-1185">Reference proteome</keyword>
<reference evidence="1 2" key="1">
    <citation type="submission" date="2021-03" db="EMBL/GenBank/DDBJ databases">
        <title>Tenobrionicola molitorae gen. nov., sp. nov. and Tenobrionicola larvae sp. nov., isolated from larvae of the mealworm Tenobrio molitor L., a proposal to transfer Erwinia teleogrylli Liu et al. 2016 to a new genus Entomohabitans as Entomohabitans teleogrylli comb. nov.</title>
        <authorList>
            <person name="Lee S.D."/>
            <person name="Yang H.L."/>
            <person name="Kim I.S."/>
        </authorList>
    </citation>
    <scope>NUCLEOTIDE SEQUENCE [LARGE SCALE GENOMIC DNA]</scope>
    <source>
        <strain evidence="1 2">YMB-R21</strain>
    </source>
</reference>
<accession>A0A949Q5S6</accession>
<proteinExistence type="predicted"/>
<organism evidence="1 2">
    <name type="scientific">Tenebrionicola larvae</name>
    <dbReference type="NCBI Taxonomy" id="2815733"/>
    <lineage>
        <taxon>Bacteria</taxon>
        <taxon>Pseudomonadati</taxon>
        <taxon>Pseudomonadota</taxon>
        <taxon>Gammaproteobacteria</taxon>
        <taxon>Enterobacterales</taxon>
        <taxon>Enterobacteriaceae</taxon>
        <taxon>Tenebrionibacter/Tenebrionicola group</taxon>
        <taxon>Tenebrionicola</taxon>
    </lineage>
</organism>
<gene>
    <name evidence="1" type="ORF">JZ788_11520</name>
</gene>
<dbReference type="AlphaFoldDB" id="A0A949Q5S6"/>
<evidence type="ECO:0000313" key="1">
    <source>
        <dbReference type="EMBL" id="MBV5096341.1"/>
    </source>
</evidence>
<dbReference type="RefSeq" id="WP_249938905.1">
    <property type="nucleotide sequence ID" value="NZ_JAGFEW010000024.1"/>
</dbReference>
<name>A0A949Q5S6_9ENTR</name>
<dbReference type="EMBL" id="JAGFEW010000024">
    <property type="protein sequence ID" value="MBV5096341.1"/>
    <property type="molecule type" value="Genomic_DNA"/>
</dbReference>
<sequence>MATSTINIITLSGNVASSRYAAVAGDVYLYRKDDRQGANYRRGRHTNYGYSGYYLASVYDDEKWRKLQFNDMVAYEYRSYEYASASGHVYNYLTRIVNSWYGRRVHYSSEHRALTCPQY</sequence>
<dbReference type="Proteomes" id="UP000746420">
    <property type="component" value="Unassembled WGS sequence"/>
</dbReference>
<evidence type="ECO:0000313" key="2">
    <source>
        <dbReference type="Proteomes" id="UP000746420"/>
    </source>
</evidence>
<protein>
    <submittedName>
        <fullName evidence="1">Uncharacterized protein</fullName>
    </submittedName>
</protein>
<comment type="caution">
    <text evidence="1">The sequence shown here is derived from an EMBL/GenBank/DDBJ whole genome shotgun (WGS) entry which is preliminary data.</text>
</comment>